<evidence type="ECO:0000313" key="3">
    <source>
        <dbReference type="Proteomes" id="UP000001950"/>
    </source>
</evidence>
<organism evidence="2 3">
    <name type="scientific">Theileria annulata</name>
    <dbReference type="NCBI Taxonomy" id="5874"/>
    <lineage>
        <taxon>Eukaryota</taxon>
        <taxon>Sar</taxon>
        <taxon>Alveolata</taxon>
        <taxon>Apicomplexa</taxon>
        <taxon>Aconoidasida</taxon>
        <taxon>Piroplasmida</taxon>
        <taxon>Theileriidae</taxon>
        <taxon>Theileria</taxon>
    </lineage>
</organism>
<gene>
    <name evidence="2" type="ORF">TA15470</name>
</gene>
<dbReference type="Proteomes" id="UP000001950">
    <property type="component" value="Chromosome 2"/>
</dbReference>
<feature type="domain" description="ELMO" evidence="1">
    <location>
        <begin position="128"/>
        <end position="287"/>
    </location>
</feature>
<keyword evidence="3" id="KW-1185">Reference proteome</keyword>
<dbReference type="EMBL" id="CR940348">
    <property type="protein sequence ID" value="CAI74132.1"/>
    <property type="molecule type" value="Genomic_DNA"/>
</dbReference>
<sequence length="321" mass="37574">MLSQIYDYVISFVTRTSQAQRILLDLDLVDIIFSLLKDLEPVSYKVHDPKVLAEFQSHCGQNLNPYIFSEIQSGSKEHERIADLVMKNLEIDPKYRHLVLDSVVQMCKFYSDLKKFDETCLVEISEKNHGKHFEKIWKVLENRKPPKSLHVSKSDDANSWGCLGFQMPLTDFRKTGLLGLLSLAYMVETYPESSKKALELSRREQNWFPFTLTSINVTSWVLDFYNEGKLNCFSYNNDSEPLETFYTLHSYFFLNFVKFFLNSNLSNDIFNFNKISKEYKAELSNKFKKMVNENKSLNLHGSNLLKLLKEELNVLELYVTR</sequence>
<dbReference type="OrthoDB" id="67155at2759"/>
<dbReference type="GeneID" id="3861616"/>
<dbReference type="InterPro" id="IPR050868">
    <property type="entry name" value="ELMO_domain-containing"/>
</dbReference>
<dbReference type="AlphaFoldDB" id="Q4UFI4"/>
<evidence type="ECO:0000259" key="1">
    <source>
        <dbReference type="PROSITE" id="PS51335"/>
    </source>
</evidence>
<dbReference type="PROSITE" id="PS51335">
    <property type="entry name" value="ELMO"/>
    <property type="match status" value="1"/>
</dbReference>
<evidence type="ECO:0000313" key="2">
    <source>
        <dbReference type="EMBL" id="CAI74132.1"/>
    </source>
</evidence>
<dbReference type="PANTHER" id="PTHR12771">
    <property type="entry name" value="ENGULFMENT AND CELL MOTILITY"/>
    <property type="match status" value="1"/>
</dbReference>
<dbReference type="InParanoid" id="Q4UFI4"/>
<dbReference type="eggNOG" id="KOG2998">
    <property type="taxonomic scope" value="Eukaryota"/>
</dbReference>
<dbReference type="Pfam" id="PF04727">
    <property type="entry name" value="ELMO_CED12"/>
    <property type="match status" value="1"/>
</dbReference>
<reference evidence="2 3" key="1">
    <citation type="journal article" date="2005" name="Science">
        <title>Genome of the host-cell transforming parasite Theileria annulata compared with T. parva.</title>
        <authorList>
            <person name="Pain A."/>
            <person name="Renauld H."/>
            <person name="Berriman M."/>
            <person name="Murphy L."/>
            <person name="Yeats C.A."/>
            <person name="Weir W."/>
            <person name="Kerhornou A."/>
            <person name="Aslett M."/>
            <person name="Bishop R."/>
            <person name="Bouchier C."/>
            <person name="Cochet M."/>
            <person name="Coulson R.M.R."/>
            <person name="Cronin A."/>
            <person name="de Villiers E.P."/>
            <person name="Fraser A."/>
            <person name="Fosker N."/>
            <person name="Gardner M."/>
            <person name="Goble A."/>
            <person name="Griffiths-Jones S."/>
            <person name="Harris D.E."/>
            <person name="Katzer F."/>
            <person name="Larke N."/>
            <person name="Lord A."/>
            <person name="Maser P."/>
            <person name="McKellar S."/>
            <person name="Mooney P."/>
            <person name="Morton F."/>
            <person name="Nene V."/>
            <person name="O'Neil S."/>
            <person name="Price C."/>
            <person name="Quail M.A."/>
            <person name="Rabbinowitsch E."/>
            <person name="Rawlings N.D."/>
            <person name="Rutter S."/>
            <person name="Saunders D."/>
            <person name="Seeger K."/>
            <person name="Shah T."/>
            <person name="Squares R."/>
            <person name="Squares S."/>
            <person name="Tivey A."/>
            <person name="Walker A.R."/>
            <person name="Woodward J."/>
            <person name="Dobbelaere D.A.E."/>
            <person name="Langsley G."/>
            <person name="Rajandream M.A."/>
            <person name="McKeever D."/>
            <person name="Shiels B."/>
            <person name="Tait A."/>
            <person name="Barrell B.G."/>
            <person name="Hall N."/>
        </authorList>
    </citation>
    <scope>NUCLEOTIDE SEQUENCE [LARGE SCALE GENOMIC DNA]</scope>
    <source>
        <strain evidence="3">Ankara</strain>
    </source>
</reference>
<dbReference type="VEuPathDB" id="PiroplasmaDB:TA15470"/>
<protein>
    <recommendedName>
        <fullName evidence="1">ELMO domain-containing protein</fullName>
    </recommendedName>
</protein>
<name>Q4UFI4_THEAN</name>
<dbReference type="InterPro" id="IPR006816">
    <property type="entry name" value="ELMO_dom"/>
</dbReference>
<dbReference type="OMA" id="SINVTSW"/>
<accession>Q4UFI4</accession>
<proteinExistence type="predicted"/>
<dbReference type="KEGG" id="tan:TA15470"/>
<dbReference type="RefSeq" id="XP_951864.1">
    <property type="nucleotide sequence ID" value="XM_946771.1"/>
</dbReference>